<keyword evidence="1" id="KW-0472">Membrane</keyword>
<reference evidence="3" key="1">
    <citation type="submission" date="2009-03" db="EMBL/GenBank/DDBJ databases">
        <title>The Genome Sequence of Mycobacterium africanum strain K85 (originally listed here as Mycobacterium tuberculosis).</title>
        <authorList>
            <consortium name="The Broad Institute Genome Sequencing Platform"/>
            <person name="Small P."/>
            <person name="Gagneaux S."/>
            <person name="Hopewell P."/>
            <person name="Young S.K."/>
            <person name="Kodira C.D."/>
            <person name="Zeng Q."/>
            <person name="Koehrsen M."/>
            <person name="Alvarado L."/>
            <person name="Berlin A."/>
            <person name="Borenstein D."/>
            <person name="Chen Z."/>
            <person name="Engels R."/>
            <person name="Freedman E."/>
            <person name="Gellesch M."/>
            <person name="Goldberg J."/>
            <person name="Griggs A."/>
            <person name="Gujja S."/>
            <person name="Heiman D."/>
            <person name="Hepburn T."/>
            <person name="Howarth C."/>
            <person name="Jen D."/>
            <person name="Larson L."/>
            <person name="Lewis B."/>
            <person name="Mehta T."/>
            <person name="Park D."/>
            <person name="Pearson M."/>
            <person name="Roberts A."/>
            <person name="Saif S."/>
            <person name="Shea T."/>
            <person name="Shenoy N."/>
            <person name="Sisk P."/>
            <person name="Stolte C."/>
            <person name="Sykes S."/>
            <person name="Walk T."/>
            <person name="White J."/>
            <person name="Yandava C."/>
            <person name="Nusbaum C."/>
            <person name="Galagan J."/>
            <person name="Birren B."/>
        </authorList>
    </citation>
    <scope>NUCLEOTIDE SEQUENCE [LARGE SCALE GENOMIC DNA]</scope>
    <source>
        <strain evidence="3">K85</strain>
    </source>
</reference>
<dbReference type="AlphaFoldDB" id="A0A9P2H5I7"/>
<organism evidence="2 3">
    <name type="scientific">Mycobacterium tuberculosis variant africanum K85</name>
    <dbReference type="NCBI Taxonomy" id="611304"/>
    <lineage>
        <taxon>Bacteria</taxon>
        <taxon>Bacillati</taxon>
        <taxon>Actinomycetota</taxon>
        <taxon>Actinomycetes</taxon>
        <taxon>Mycobacteriales</taxon>
        <taxon>Mycobacteriaceae</taxon>
        <taxon>Mycobacterium</taxon>
        <taxon>Mycobacterium tuberculosis complex</taxon>
    </lineage>
</organism>
<dbReference type="Proteomes" id="UP000005088">
    <property type="component" value="Unassembled WGS sequence"/>
</dbReference>
<sequence>MGVRVGPVVLVGGCLVMGGPAGPAGPPQSRLPLVVWVVMVAMPGCSGLVGTAAGADAEWMLDSVRLGVPLGPAVRAGGCTAMAAPASSAVSRCCLQPFLPGTAGSFFFFCFW</sequence>
<name>A0A9P2H5I7_MYCTX</name>
<gene>
    <name evidence="2" type="ORF">TBOG_00967</name>
</gene>
<evidence type="ECO:0000313" key="2">
    <source>
        <dbReference type="EMBL" id="EFD42132.2"/>
    </source>
</evidence>
<protein>
    <submittedName>
        <fullName evidence="2">Uncharacterized protein</fullName>
    </submittedName>
</protein>
<evidence type="ECO:0000256" key="1">
    <source>
        <dbReference type="SAM" id="Phobius"/>
    </source>
</evidence>
<dbReference type="EMBL" id="GG663503">
    <property type="protein sequence ID" value="EFD42132.2"/>
    <property type="molecule type" value="Genomic_DNA"/>
</dbReference>
<evidence type="ECO:0000313" key="3">
    <source>
        <dbReference type="Proteomes" id="UP000005088"/>
    </source>
</evidence>
<accession>A0A9P2H5I7</accession>
<keyword evidence="1" id="KW-0812">Transmembrane</keyword>
<proteinExistence type="predicted"/>
<feature type="transmembrane region" description="Helical" evidence="1">
    <location>
        <begin position="33"/>
        <end position="55"/>
    </location>
</feature>
<keyword evidence="1" id="KW-1133">Transmembrane helix</keyword>